<evidence type="ECO:0000256" key="2">
    <source>
        <dbReference type="ARBA" id="ARBA00023235"/>
    </source>
</evidence>
<dbReference type="GO" id="GO:0046872">
    <property type="term" value="F:metal ion binding"/>
    <property type="evidence" value="ECO:0007669"/>
    <property type="project" value="UniProtKB-KW"/>
</dbReference>
<organism evidence="3 4">
    <name type="scientific">Microbacterium maritypicum</name>
    <name type="common">Microbacterium liquefaciens</name>
    <dbReference type="NCBI Taxonomy" id="33918"/>
    <lineage>
        <taxon>Bacteria</taxon>
        <taxon>Bacillati</taxon>
        <taxon>Actinomycetota</taxon>
        <taxon>Actinomycetes</taxon>
        <taxon>Micrococcales</taxon>
        <taxon>Microbacteriaceae</taxon>
        <taxon>Microbacterium</taxon>
    </lineage>
</organism>
<dbReference type="EMBL" id="CP118606">
    <property type="protein sequence ID" value="WEF20897.1"/>
    <property type="molecule type" value="Genomic_DNA"/>
</dbReference>
<evidence type="ECO:0000256" key="1">
    <source>
        <dbReference type="ARBA" id="ARBA00022723"/>
    </source>
</evidence>
<dbReference type="InterPro" id="IPR000056">
    <property type="entry name" value="Ribul_P_3_epim-like"/>
</dbReference>
<dbReference type="AlphaFoldDB" id="A0AAJ5VAY0"/>
<dbReference type="SUPFAM" id="SSF51366">
    <property type="entry name" value="Ribulose-phoshate binding barrel"/>
    <property type="match status" value="1"/>
</dbReference>
<keyword evidence="1" id="KW-0479">Metal-binding</keyword>
<dbReference type="Proteomes" id="UP001214756">
    <property type="component" value="Chromosome"/>
</dbReference>
<dbReference type="RefSeq" id="WP_275093179.1">
    <property type="nucleotide sequence ID" value="NZ_CP118606.1"/>
</dbReference>
<keyword evidence="2" id="KW-0413">Isomerase</keyword>
<protein>
    <recommendedName>
        <fullName evidence="5">Ribulose-phosphate 3-epimerase</fullName>
    </recommendedName>
</protein>
<evidence type="ECO:0000313" key="4">
    <source>
        <dbReference type="Proteomes" id="UP001214756"/>
    </source>
</evidence>
<dbReference type="GO" id="GO:0005975">
    <property type="term" value="P:carbohydrate metabolic process"/>
    <property type="evidence" value="ECO:0007669"/>
    <property type="project" value="InterPro"/>
</dbReference>
<dbReference type="InterPro" id="IPR011060">
    <property type="entry name" value="RibuloseP-bd_barrel"/>
</dbReference>
<dbReference type="Gene3D" id="3.20.20.70">
    <property type="entry name" value="Aldolase class I"/>
    <property type="match status" value="1"/>
</dbReference>
<evidence type="ECO:0000313" key="3">
    <source>
        <dbReference type="EMBL" id="WEF20897.1"/>
    </source>
</evidence>
<dbReference type="GO" id="GO:0016857">
    <property type="term" value="F:racemase and epimerase activity, acting on carbohydrates and derivatives"/>
    <property type="evidence" value="ECO:0007669"/>
    <property type="project" value="InterPro"/>
</dbReference>
<proteinExistence type="predicted"/>
<gene>
    <name evidence="3" type="ORF">PWF71_16645</name>
</gene>
<dbReference type="InterPro" id="IPR013785">
    <property type="entry name" value="Aldolase_TIM"/>
</dbReference>
<evidence type="ECO:0008006" key="5">
    <source>
        <dbReference type="Google" id="ProtNLM"/>
    </source>
</evidence>
<sequence length="208" mass="21765">MRIAGSLWSVPAEDRLTTALRLRDAGLRRLHWDTTDGSFAAAGGFSPDAAAELASATGLSAEAHVMAHRAGREVDAWTTFCDLVFVHIESDDWQEALARIERRGATPGLAVSPQTRAADVPADVAVLCMSIVPGQAGSAFDTAVLHKLTALRRASPGRRLGVDGGVRRAHADALASAGADWAVVGTDLVFDQEDAWAEVLAAGVDASV</sequence>
<reference evidence="3" key="1">
    <citation type="submission" date="2023-02" db="EMBL/GenBank/DDBJ databases">
        <title>Genome sequence of Microbacterium liquefaciens B1075.</title>
        <authorList>
            <person name="Cao J."/>
            <person name="Li X."/>
        </authorList>
    </citation>
    <scope>NUCLEOTIDE SEQUENCE</scope>
    <source>
        <strain evidence="3">B1075</strain>
    </source>
</reference>
<name>A0AAJ5VAY0_MICMQ</name>
<accession>A0AAJ5VAY0</accession>
<dbReference type="Pfam" id="PF00834">
    <property type="entry name" value="Ribul_P_3_epim"/>
    <property type="match status" value="1"/>
</dbReference>
<dbReference type="PANTHER" id="PTHR11749">
    <property type="entry name" value="RIBULOSE-5-PHOSPHATE-3-EPIMERASE"/>
    <property type="match status" value="1"/>
</dbReference>